<dbReference type="PANTHER" id="PTHR14164">
    <property type="entry name" value="PERICENTRIOLAR MATERIAL 1-RELATED"/>
    <property type="match status" value="1"/>
</dbReference>
<keyword evidence="4" id="KW-1185">Reference proteome</keyword>
<feature type="compositionally biased region" description="Polar residues" evidence="2">
    <location>
        <begin position="1846"/>
        <end position="1856"/>
    </location>
</feature>
<feature type="compositionally biased region" description="Polar residues" evidence="2">
    <location>
        <begin position="116"/>
        <end position="132"/>
    </location>
</feature>
<feature type="compositionally biased region" description="Acidic residues" evidence="2">
    <location>
        <begin position="665"/>
        <end position="678"/>
    </location>
</feature>
<feature type="region of interest" description="Disordered" evidence="2">
    <location>
        <begin position="1"/>
        <end position="92"/>
    </location>
</feature>
<feature type="region of interest" description="Disordered" evidence="2">
    <location>
        <begin position="392"/>
        <end position="431"/>
    </location>
</feature>
<feature type="region of interest" description="Disordered" evidence="2">
    <location>
        <begin position="913"/>
        <end position="933"/>
    </location>
</feature>
<keyword evidence="1" id="KW-0175">Coiled coil</keyword>
<proteinExistence type="predicted"/>
<dbReference type="InterPro" id="IPR031446">
    <property type="entry name" value="PCM1_C"/>
</dbReference>
<feature type="coiled-coil region" evidence="1">
    <location>
        <begin position="701"/>
        <end position="728"/>
    </location>
</feature>
<feature type="region of interest" description="Disordered" evidence="2">
    <location>
        <begin position="111"/>
        <end position="139"/>
    </location>
</feature>
<evidence type="ECO:0000313" key="5">
    <source>
        <dbReference type="RefSeq" id="XP_024615664.1"/>
    </source>
</evidence>
<evidence type="ECO:0000313" key="4">
    <source>
        <dbReference type="Proteomes" id="UP000252040"/>
    </source>
</evidence>
<feature type="compositionally biased region" description="Low complexity" evidence="2">
    <location>
        <begin position="1312"/>
        <end position="1321"/>
    </location>
</feature>
<feature type="region of interest" description="Disordered" evidence="2">
    <location>
        <begin position="1228"/>
        <end position="1262"/>
    </location>
</feature>
<feature type="region of interest" description="Disordered" evidence="2">
    <location>
        <begin position="1281"/>
        <end position="1356"/>
    </location>
</feature>
<dbReference type="CTD" id="5108"/>
<name>A0A341CM03_NEOAA</name>
<feature type="coiled-coil region" evidence="1">
    <location>
        <begin position="779"/>
        <end position="816"/>
    </location>
</feature>
<dbReference type="InterPro" id="IPR024138">
    <property type="entry name" value="Pericentriolar_Pcm1"/>
</dbReference>
<feature type="compositionally biased region" description="Polar residues" evidence="2">
    <location>
        <begin position="983"/>
        <end position="994"/>
    </location>
</feature>
<feature type="coiled-coil region" evidence="1">
    <location>
        <begin position="1037"/>
        <end position="1064"/>
    </location>
</feature>
<feature type="compositionally biased region" description="Basic and acidic residues" evidence="2">
    <location>
        <begin position="43"/>
        <end position="61"/>
    </location>
</feature>
<accession>A0A341CM03</accession>
<feature type="compositionally biased region" description="Polar residues" evidence="2">
    <location>
        <begin position="1780"/>
        <end position="1794"/>
    </location>
</feature>
<feature type="region of interest" description="Disordered" evidence="2">
    <location>
        <begin position="464"/>
        <end position="507"/>
    </location>
</feature>
<evidence type="ECO:0000256" key="2">
    <source>
        <dbReference type="SAM" id="MobiDB-lite"/>
    </source>
</evidence>
<dbReference type="Pfam" id="PF15717">
    <property type="entry name" value="PCM1_C"/>
    <property type="match status" value="1"/>
</dbReference>
<feature type="compositionally biased region" description="Acidic residues" evidence="2">
    <location>
        <begin position="1796"/>
        <end position="1812"/>
    </location>
</feature>
<dbReference type="Proteomes" id="UP000252040">
    <property type="component" value="Unplaced"/>
</dbReference>
<feature type="compositionally biased region" description="Acidic residues" evidence="2">
    <location>
        <begin position="1765"/>
        <end position="1775"/>
    </location>
</feature>
<feature type="compositionally biased region" description="Low complexity" evidence="2">
    <location>
        <begin position="680"/>
        <end position="689"/>
    </location>
</feature>
<feature type="compositionally biased region" description="Acidic residues" evidence="2">
    <location>
        <begin position="963"/>
        <end position="972"/>
    </location>
</feature>
<reference evidence="5" key="1">
    <citation type="submission" date="2025-08" db="UniProtKB">
        <authorList>
            <consortium name="RefSeq"/>
        </authorList>
    </citation>
    <scope>IDENTIFICATION</scope>
    <source>
        <tissue evidence="5">Meat</tissue>
    </source>
</reference>
<feature type="region of interest" description="Disordered" evidence="2">
    <location>
        <begin position="753"/>
        <end position="772"/>
    </location>
</feature>
<feature type="compositionally biased region" description="Basic and acidic residues" evidence="2">
    <location>
        <begin position="1239"/>
        <end position="1248"/>
    </location>
</feature>
<feature type="compositionally biased region" description="Polar residues" evidence="2">
    <location>
        <begin position="919"/>
        <end position="928"/>
    </location>
</feature>
<evidence type="ECO:0000256" key="1">
    <source>
        <dbReference type="SAM" id="Coils"/>
    </source>
</evidence>
<feature type="domain" description="Pericentriolar material 1 protein C-terminal" evidence="3">
    <location>
        <begin position="1364"/>
        <end position="1996"/>
    </location>
</feature>
<protein>
    <submittedName>
        <fullName evidence="5">Pericentriolar material 1 protein isoform X19</fullName>
    </submittedName>
</protein>
<feature type="compositionally biased region" description="Basic residues" evidence="2">
    <location>
        <begin position="1343"/>
        <end position="1356"/>
    </location>
</feature>
<feature type="compositionally biased region" description="Polar residues" evidence="2">
    <location>
        <begin position="755"/>
        <end position="766"/>
    </location>
</feature>
<organism evidence="4 5">
    <name type="scientific">Neophocaena asiaeorientalis asiaeorientalis</name>
    <name type="common">Yangtze finless porpoise</name>
    <name type="synonym">Neophocaena phocaenoides subsp. asiaeorientalis</name>
    <dbReference type="NCBI Taxonomy" id="1706337"/>
    <lineage>
        <taxon>Eukaryota</taxon>
        <taxon>Metazoa</taxon>
        <taxon>Chordata</taxon>
        <taxon>Craniata</taxon>
        <taxon>Vertebrata</taxon>
        <taxon>Euteleostomi</taxon>
        <taxon>Mammalia</taxon>
        <taxon>Eutheria</taxon>
        <taxon>Laurasiatheria</taxon>
        <taxon>Artiodactyla</taxon>
        <taxon>Whippomorpha</taxon>
        <taxon>Cetacea</taxon>
        <taxon>Odontoceti</taxon>
        <taxon>Phocoenidae</taxon>
        <taxon>Neophocaena</taxon>
    </lineage>
</organism>
<sequence>MATGGGPFEEGMNDQDLPNWSNEGVDDRLNNMDWGGQQKKANRSSEKNKKKFGVESDKRVTNDISPESSPGVGRRRTKTPHTFPHSRYMTQMSVPEQAELEKLKQRINFSDLDQRSIGSDSQGRATAANNKRQLSENRKPFNFLPMQINTNKSKDAAVNPQKREMIGSAQCKELFASALSNDLLQNCQVSEEDGRGEPAMESSQIVSRLVQIRDYITKASSMREDLVEKNERSANVERLTHLIDHLKEQEKSYMKFLQKILARENEEEDVRTIDSAVGSGSVAESTSLNIDVQSEASDTTARDPQQEPMEEIENLKKQHDLLKRMLQQQEQLRALQGRQAALLALQHKAEQAIAVMDDSVVTETTGSLSGVSITSELNEELNDLIQRFHNQLRDSQPPPVPDNRRQAESLSLTREVSQSRNPSVSEHLPDEKVQLFSKMRVLQEKKQKMDKLLGELHTLRDEHLNNSSFVPSSASPQRSVDQRSTTAAPSAPVGLTPVVNGESNSLTSSVPYPAASLVSQNQSENEGHLNPTEKLQKLNEVRKRLNELRELVHYYEQTSDMMTDAVNENTKEEETEESEYDSEHENSEPVTNIRNPQVAATWNEVNSNSKAQCVSNNRDGRSVNSNCEINNRSAANIRALNMPPSLADCRYNREQEQGIHVAQGEGEEEEEEEAEDEAVSGASLSSHRSSLVDETPEDAEFEQKISRLMAAKQKLRQLQDLVALVQDDDTADQGVISANTSNLDDFYPAEEDTKQNANNTRGNTNKTQKDAGVNEKAREKFYEAKLQQQQRELKQLQEERKKLIEIQEKIQALQKACPDLQLSATSAGNCPTKKYMPAVTSTPTVNENEASTSRSAFEPDDPSVVDNELWSEMRRHEMLREELRQRRKQLEALMAEHQRRQGLAETTSPVAVSLRSDGSENLCTPQQSRTEKTMATWGGSTQCALDGEGDEDGYLSEAVVRTDEDEEEEEQDAGSHDSFSVCPPSSANHNSYNVKETKNRWKNNRPFSADGNYRPLARTRQQNISMQRQENLRWVSELSYVEEKEQWQEQINQLKKQLDFSVSICQTLMQDQQTLSCLLQTLLTGPYSVMPSNVASPQVHLIMHQLNQCYTQLTWQQNNVQRLKQMLNELMRQQNHPEKPGSKERVSSASHPPSPSLFCPFSFPAQPVNLFNLPGFTNFSSFAPGMNFSPLFPSNFGDFSQNISTPTEQQQPLAQNLSGKTEYMAFPKPFESSSSVGAEKQRNQKQPEEEVENSRTPWLYDQEGEVEKPFLKTGCAVSVKKTTNSNRKNQLDTSRRRRQFDEESLESFSSMPDPVDPTTVTKTFKSRKASAQASLASKDKTPKSKSKKRHSTQLKSRVKNIETGSDFSMFEALRDTIYSEVATLISQNESRPHFLIELFHELQLLNTDYLRQRALYALQDIVSRHISENHEKEGENVKSVNSGTWIASNSELTPSESLATTDDETFEKNFERETHKISEQNDADNASVMSVSSNFEPFATDDLGNTVIHLDQALARMREYERMKTETESNTNVRCTCRIIEDEDGAAAPTTVDSLEVETPIIENHSSQQSVSEVSTVPCPRIDTQQLDRQIKAIMKEVIPFLKEHMDEVCSSQLLTSVRRMVLTLTQQNDESKEFVKFFHKQLGSILQDSLAKFAGRKLKDCGEDLLVEISEVLFNELAFFKLMQDLDNNSITVKQRCKRKIEAAGVIQSYAKEAKRILEGDHGSPAGEIDDEDKDKDETETVKQSQTSEVYDGDGPKNVSSDVSDQEEDEESEECPVSINLSKAETQALTNYGSGEDENEDEEIEEFEEGPVDVQTSLQANTETTEENEHDDQVPQHDFEKSAESKNVPSEQEPTTSKDDQDSTPVKPCYLNILENEQPLNSTVQKDALTTIDSSNQPNALPLPLTEIETLVPRVKEVKSAQETPESSLAGSPDTESPVLVNDYEAESGNISQKSDEEDFVKVEDLPLKLTIYSEADLRKKMVEEEQKNHLSGEILREMQTEELAGNSQTLKEPETVGAQST</sequence>
<dbReference type="GO" id="GO:0034454">
    <property type="term" value="P:microtubule anchoring at centrosome"/>
    <property type="evidence" value="ECO:0007669"/>
    <property type="project" value="InterPro"/>
</dbReference>
<dbReference type="PANTHER" id="PTHR14164:SF12">
    <property type="entry name" value="PERICENTRIOLAR MATERIAL 1 PROTEIN"/>
    <property type="match status" value="1"/>
</dbReference>
<feature type="compositionally biased region" description="Polar residues" evidence="2">
    <location>
        <begin position="465"/>
        <end position="488"/>
    </location>
</feature>
<feature type="coiled-coil region" evidence="1">
    <location>
        <begin position="873"/>
        <end position="900"/>
    </location>
</feature>
<feature type="region of interest" description="Disordered" evidence="2">
    <location>
        <begin position="961"/>
        <end position="1013"/>
    </location>
</feature>
<dbReference type="RefSeq" id="XP_024615664.1">
    <property type="nucleotide sequence ID" value="XM_024759896.1"/>
</dbReference>
<evidence type="ECO:0000259" key="3">
    <source>
        <dbReference type="Pfam" id="PF15717"/>
    </source>
</evidence>
<dbReference type="GO" id="GO:0036064">
    <property type="term" value="C:ciliary basal body"/>
    <property type="evidence" value="ECO:0007669"/>
    <property type="project" value="TreeGrafter"/>
</dbReference>
<feature type="region of interest" description="Disordered" evidence="2">
    <location>
        <begin position="2004"/>
        <end position="2023"/>
    </location>
</feature>
<dbReference type="GeneID" id="112409654"/>
<feature type="compositionally biased region" description="Acidic residues" evidence="2">
    <location>
        <begin position="571"/>
        <end position="580"/>
    </location>
</feature>
<dbReference type="GO" id="GO:1905515">
    <property type="term" value="P:non-motile cilium assembly"/>
    <property type="evidence" value="ECO:0007669"/>
    <property type="project" value="TreeGrafter"/>
</dbReference>
<gene>
    <name evidence="5" type="primary">PCM1</name>
</gene>
<dbReference type="GO" id="GO:0034451">
    <property type="term" value="C:centriolar satellite"/>
    <property type="evidence" value="ECO:0007669"/>
    <property type="project" value="TreeGrafter"/>
</dbReference>
<dbReference type="GO" id="GO:0071539">
    <property type="term" value="P:protein localization to centrosome"/>
    <property type="evidence" value="ECO:0007669"/>
    <property type="project" value="InterPro"/>
</dbReference>
<feature type="compositionally biased region" description="Polar residues" evidence="2">
    <location>
        <begin position="408"/>
        <end position="424"/>
    </location>
</feature>
<feature type="compositionally biased region" description="Polar residues" evidence="2">
    <location>
        <begin position="284"/>
        <end position="299"/>
    </location>
</feature>
<feature type="compositionally biased region" description="Polar residues" evidence="2">
    <location>
        <begin position="1922"/>
        <end position="1931"/>
    </location>
</feature>
<feature type="region of interest" description="Disordered" evidence="2">
    <location>
        <begin position="661"/>
        <end position="698"/>
    </location>
</feature>
<feature type="region of interest" description="Disordered" evidence="2">
    <location>
        <begin position="567"/>
        <end position="592"/>
    </location>
</feature>
<feature type="compositionally biased region" description="Basic and acidic residues" evidence="2">
    <location>
        <begin position="1832"/>
        <end position="1845"/>
    </location>
</feature>
<feature type="region of interest" description="Disordered" evidence="2">
    <location>
        <begin position="284"/>
        <end position="308"/>
    </location>
</feature>
<feature type="region of interest" description="Disordered" evidence="2">
    <location>
        <begin position="1718"/>
        <end position="1940"/>
    </location>
</feature>